<dbReference type="Proteomes" id="UP000198211">
    <property type="component" value="Unassembled WGS sequence"/>
</dbReference>
<sequence>MANLHFTNNTDVCAATVRARKFRSVVETAQHSFPAGLKTPVISFDEDILLSKNRNNPTRQHMKTNPIKSQQPVDLDTGPAAIIRNLAFQGEVYHVVVTDRFYTSVQRVYQLLSRIVYSIGTMMGDTVGYPQEIVGNKS</sequence>
<reference evidence="2" key="1">
    <citation type="submission" date="2017-03" db="EMBL/GenBank/DDBJ databases">
        <title>Phytopthora megakarya and P. palmivora, two closely related causual agents of cacao black pod achieved similar genome size and gene model numbers by different mechanisms.</title>
        <authorList>
            <person name="Ali S."/>
            <person name="Shao J."/>
            <person name="Larry D.J."/>
            <person name="Kronmiller B."/>
            <person name="Shen D."/>
            <person name="Strem M.D."/>
            <person name="Melnick R.L."/>
            <person name="Guiltinan M.J."/>
            <person name="Tyler B.M."/>
            <person name="Meinhardt L.W."/>
            <person name="Bailey B.A."/>
        </authorList>
    </citation>
    <scope>NUCLEOTIDE SEQUENCE [LARGE SCALE GENOMIC DNA]</scope>
    <source>
        <strain evidence="2">zdho120</strain>
    </source>
</reference>
<evidence type="ECO:0008006" key="3">
    <source>
        <dbReference type="Google" id="ProtNLM"/>
    </source>
</evidence>
<proteinExistence type="predicted"/>
<dbReference type="OrthoDB" id="122438at2759"/>
<dbReference type="PANTHER" id="PTHR46599">
    <property type="entry name" value="PIGGYBAC TRANSPOSABLE ELEMENT-DERIVED PROTEIN 4"/>
    <property type="match status" value="1"/>
</dbReference>
<comment type="caution">
    <text evidence="1">The sequence shown here is derived from an EMBL/GenBank/DDBJ whole genome shotgun (WGS) entry which is preliminary data.</text>
</comment>
<protein>
    <recommendedName>
        <fullName evidence="3">PiggyBac transposable element-derived protein domain-containing protein</fullName>
    </recommendedName>
</protein>
<evidence type="ECO:0000313" key="2">
    <source>
        <dbReference type="Proteomes" id="UP000198211"/>
    </source>
</evidence>
<keyword evidence="2" id="KW-1185">Reference proteome</keyword>
<organism evidence="1 2">
    <name type="scientific">Phytophthora megakarya</name>
    <dbReference type="NCBI Taxonomy" id="4795"/>
    <lineage>
        <taxon>Eukaryota</taxon>
        <taxon>Sar</taxon>
        <taxon>Stramenopiles</taxon>
        <taxon>Oomycota</taxon>
        <taxon>Peronosporomycetes</taxon>
        <taxon>Peronosporales</taxon>
        <taxon>Peronosporaceae</taxon>
        <taxon>Phytophthora</taxon>
    </lineage>
</organism>
<evidence type="ECO:0000313" key="1">
    <source>
        <dbReference type="EMBL" id="OWY96193.1"/>
    </source>
</evidence>
<dbReference type="AlphaFoldDB" id="A0A225UT82"/>
<dbReference type="PANTHER" id="PTHR46599:SF3">
    <property type="entry name" value="PIGGYBAC TRANSPOSABLE ELEMENT-DERIVED PROTEIN 4"/>
    <property type="match status" value="1"/>
</dbReference>
<accession>A0A225UT82</accession>
<dbReference type="EMBL" id="NBNE01011968">
    <property type="protein sequence ID" value="OWY96193.1"/>
    <property type="molecule type" value="Genomic_DNA"/>
</dbReference>
<name>A0A225UT82_9STRA</name>
<gene>
    <name evidence="1" type="ORF">PHMEG_00033603</name>
</gene>